<protein>
    <recommendedName>
        <fullName evidence="9">Major Facilitator Superfamily protein</fullName>
    </recommendedName>
</protein>
<dbReference type="PANTHER" id="PTHR42718:SF9">
    <property type="entry name" value="MAJOR FACILITATOR SUPERFAMILY MULTIDRUG TRANSPORTER MFSC"/>
    <property type="match status" value="1"/>
</dbReference>
<keyword evidence="8" id="KW-1185">Reference proteome</keyword>
<evidence type="ECO:0000313" key="8">
    <source>
        <dbReference type="Proteomes" id="UP001597417"/>
    </source>
</evidence>
<evidence type="ECO:0000313" key="7">
    <source>
        <dbReference type="EMBL" id="MFD2420809.1"/>
    </source>
</evidence>
<dbReference type="Gene3D" id="1.20.1720.10">
    <property type="entry name" value="Multidrug resistance protein D"/>
    <property type="match status" value="1"/>
</dbReference>
<keyword evidence="3 6" id="KW-0812">Transmembrane</keyword>
<feature type="transmembrane region" description="Helical" evidence="6">
    <location>
        <begin position="16"/>
        <end position="34"/>
    </location>
</feature>
<reference evidence="8" key="1">
    <citation type="journal article" date="2019" name="Int. J. Syst. Evol. Microbiol.">
        <title>The Global Catalogue of Microorganisms (GCM) 10K type strain sequencing project: providing services to taxonomists for standard genome sequencing and annotation.</title>
        <authorList>
            <consortium name="The Broad Institute Genomics Platform"/>
            <consortium name="The Broad Institute Genome Sequencing Center for Infectious Disease"/>
            <person name="Wu L."/>
            <person name="Ma J."/>
        </authorList>
    </citation>
    <scope>NUCLEOTIDE SEQUENCE [LARGE SCALE GENOMIC DNA]</scope>
    <source>
        <strain evidence="8">CGMCC 4.7645</strain>
    </source>
</reference>
<feature type="transmembrane region" description="Helical" evidence="6">
    <location>
        <begin position="54"/>
        <end position="72"/>
    </location>
</feature>
<evidence type="ECO:0000256" key="2">
    <source>
        <dbReference type="ARBA" id="ARBA00022448"/>
    </source>
</evidence>
<name>A0ABW5G354_9PSEU</name>
<evidence type="ECO:0000256" key="3">
    <source>
        <dbReference type="ARBA" id="ARBA00022692"/>
    </source>
</evidence>
<dbReference type="RefSeq" id="WP_378269048.1">
    <property type="nucleotide sequence ID" value="NZ_JBHUKR010000020.1"/>
</dbReference>
<dbReference type="PANTHER" id="PTHR42718">
    <property type="entry name" value="MAJOR FACILITATOR SUPERFAMILY MULTIDRUG TRANSPORTER MFSC"/>
    <property type="match status" value="1"/>
</dbReference>
<accession>A0ABW5G354</accession>
<evidence type="ECO:0000256" key="4">
    <source>
        <dbReference type="ARBA" id="ARBA00022989"/>
    </source>
</evidence>
<dbReference type="InterPro" id="IPR036259">
    <property type="entry name" value="MFS_trans_sf"/>
</dbReference>
<comment type="subcellular location">
    <subcellularLocation>
        <location evidence="1">Membrane</location>
        <topology evidence="1">Multi-pass membrane protein</topology>
    </subcellularLocation>
</comment>
<keyword evidence="2" id="KW-0813">Transport</keyword>
<gene>
    <name evidence="7" type="ORF">ACFSXZ_31215</name>
</gene>
<dbReference type="EMBL" id="JBHUKR010000020">
    <property type="protein sequence ID" value="MFD2420809.1"/>
    <property type="molecule type" value="Genomic_DNA"/>
</dbReference>
<keyword evidence="5 6" id="KW-0472">Membrane</keyword>
<feature type="transmembrane region" description="Helical" evidence="6">
    <location>
        <begin position="117"/>
        <end position="134"/>
    </location>
</feature>
<evidence type="ECO:0000256" key="6">
    <source>
        <dbReference type="SAM" id="Phobius"/>
    </source>
</evidence>
<sequence length="143" mass="15073">MIGFAAGGVLAQYTSWRMIFALGAVLVFVALWLVWRRGPESAARAEGRFDTKGAVVSSISAITLLGGLTLATSSGWTSPATIGLLVVAAVAALMWIRHERSTENPLVDLGVLADRRVAVVNLLGAALMAVVIPARHRSPEHVS</sequence>
<comment type="caution">
    <text evidence="7">The sequence shown here is derived from an EMBL/GenBank/DDBJ whole genome shotgun (WGS) entry which is preliminary data.</text>
</comment>
<organism evidence="7 8">
    <name type="scientific">Amycolatopsis pigmentata</name>
    <dbReference type="NCBI Taxonomy" id="450801"/>
    <lineage>
        <taxon>Bacteria</taxon>
        <taxon>Bacillati</taxon>
        <taxon>Actinomycetota</taxon>
        <taxon>Actinomycetes</taxon>
        <taxon>Pseudonocardiales</taxon>
        <taxon>Pseudonocardiaceae</taxon>
        <taxon>Amycolatopsis</taxon>
    </lineage>
</organism>
<dbReference type="Proteomes" id="UP001597417">
    <property type="component" value="Unassembled WGS sequence"/>
</dbReference>
<evidence type="ECO:0000256" key="5">
    <source>
        <dbReference type="ARBA" id="ARBA00023136"/>
    </source>
</evidence>
<proteinExistence type="predicted"/>
<evidence type="ECO:0000256" key="1">
    <source>
        <dbReference type="ARBA" id="ARBA00004141"/>
    </source>
</evidence>
<feature type="transmembrane region" description="Helical" evidence="6">
    <location>
        <begin position="78"/>
        <end position="96"/>
    </location>
</feature>
<keyword evidence="4 6" id="KW-1133">Transmembrane helix</keyword>
<dbReference type="SUPFAM" id="SSF103473">
    <property type="entry name" value="MFS general substrate transporter"/>
    <property type="match status" value="1"/>
</dbReference>
<evidence type="ECO:0008006" key="9">
    <source>
        <dbReference type="Google" id="ProtNLM"/>
    </source>
</evidence>